<reference evidence="1" key="1">
    <citation type="submission" date="2023-03" db="EMBL/GenBank/DDBJ databases">
        <title>DFI Biobank Strains.</title>
        <authorList>
            <person name="Mostad J."/>
            <person name="Paddock L."/>
            <person name="Medina S."/>
            <person name="Waligurski E."/>
            <person name="Barat B."/>
            <person name="Smith R."/>
            <person name="Burgo V."/>
            <person name="Metcalfe C."/>
            <person name="Woodson C."/>
            <person name="Sundararajan A."/>
            <person name="Ramaswamy R."/>
            <person name="Lin H."/>
            <person name="Pamer E.G."/>
        </authorList>
    </citation>
    <scope>NUCLEOTIDE SEQUENCE</scope>
    <source>
        <strain evidence="1">DFI.9.5</strain>
    </source>
</reference>
<gene>
    <name evidence="1" type="ORF">PZH42_01275</name>
</gene>
<sequence length="212" mass="23519">MRMVSSIGMLVLSVIFTLSSCNSENDKVVEEEGNDQIIDRVIESNEYMEFRVSCMALAEKLKSYTSTLSLEEFDELMSNLNNDDYMAELVGKIDVKNELLMVESTKETLLNYADFQQLDASERMNLFVRSSDNALNMMVKTRSEGGAADECERRRNEDYSYASSIYVSAMLACSCATGGIGVCLCAVAASAAYEYAITLADRSFADCLKNAK</sequence>
<dbReference type="RefSeq" id="WP_260777226.1">
    <property type="nucleotide sequence ID" value="NZ_CP102938.1"/>
</dbReference>
<comment type="caution">
    <text evidence="1">The sequence shown here is derived from an EMBL/GenBank/DDBJ whole genome shotgun (WGS) entry which is preliminary data.</text>
</comment>
<organism evidence="1 2">
    <name type="scientific">Bacteroides cellulosilyticus</name>
    <dbReference type="NCBI Taxonomy" id="246787"/>
    <lineage>
        <taxon>Bacteria</taxon>
        <taxon>Pseudomonadati</taxon>
        <taxon>Bacteroidota</taxon>
        <taxon>Bacteroidia</taxon>
        <taxon>Bacteroidales</taxon>
        <taxon>Bacteroidaceae</taxon>
        <taxon>Bacteroides</taxon>
    </lineage>
</organism>
<evidence type="ECO:0008006" key="3">
    <source>
        <dbReference type="Google" id="ProtNLM"/>
    </source>
</evidence>
<accession>A0AAW6LZF8</accession>
<evidence type="ECO:0000313" key="2">
    <source>
        <dbReference type="Proteomes" id="UP001221924"/>
    </source>
</evidence>
<evidence type="ECO:0000313" key="1">
    <source>
        <dbReference type="EMBL" id="MDE8692727.1"/>
    </source>
</evidence>
<protein>
    <recommendedName>
        <fullName evidence="3">Lipoprotein</fullName>
    </recommendedName>
</protein>
<dbReference type="PROSITE" id="PS51257">
    <property type="entry name" value="PROKAR_LIPOPROTEIN"/>
    <property type="match status" value="1"/>
</dbReference>
<name>A0AAW6LZF8_9BACE</name>
<dbReference type="EMBL" id="JARFID010000001">
    <property type="protein sequence ID" value="MDE8692727.1"/>
    <property type="molecule type" value="Genomic_DNA"/>
</dbReference>
<proteinExistence type="predicted"/>
<dbReference type="AlphaFoldDB" id="A0AAW6LZF8"/>
<dbReference type="Proteomes" id="UP001221924">
    <property type="component" value="Unassembled WGS sequence"/>
</dbReference>